<dbReference type="GeneID" id="75161207"/>
<dbReference type="InterPro" id="IPR014214">
    <property type="entry name" value="Dipicolinic_acid_synth_B"/>
</dbReference>
<accession>A0A0M6WBX1</accession>
<keyword evidence="8" id="KW-1185">Reference proteome</keyword>
<evidence type="ECO:0000313" key="11">
    <source>
        <dbReference type="Proteomes" id="UP000283492"/>
    </source>
</evidence>
<dbReference type="SUPFAM" id="SSF52507">
    <property type="entry name" value="Homo-oligomeric flavin-containing Cys decarboxylases, HFCD"/>
    <property type="match status" value="1"/>
</dbReference>
<dbReference type="Proteomes" id="UP000049828">
    <property type="component" value="Unassembled WGS sequence"/>
</dbReference>
<dbReference type="Proteomes" id="UP000095453">
    <property type="component" value="Unassembled WGS sequence"/>
</dbReference>
<dbReference type="EMBL" id="QSKW01000020">
    <property type="protein sequence ID" value="RHE96120.1"/>
    <property type="molecule type" value="Genomic_DNA"/>
</dbReference>
<evidence type="ECO:0000313" key="2">
    <source>
        <dbReference type="EMBL" id="CRL32090.1"/>
    </source>
</evidence>
<evidence type="ECO:0000313" key="12">
    <source>
        <dbReference type="Proteomes" id="UP000285820"/>
    </source>
</evidence>
<dbReference type="InterPro" id="IPR003382">
    <property type="entry name" value="Flavoprotein"/>
</dbReference>
<sequence length="195" mass="21088">MDFSKCNIGLGITGSFCMFSRARKEIERLTELGANVIPIFSFNAQTCDTRFGSAKDYVEGICDITGNEGIRTICAAEPIGPNNFLDIMVIAPCTGNTAAKLCNGITDTPVLMAAKAHMRNGKPLVISISTNDALGANFKNIGMLMNTKNVYFVPFGQDNCKSKPNSLVAKMELLPETIEYALNGKQIQPVIQNPD</sequence>
<reference evidence="8" key="2">
    <citation type="submission" date="2015-05" db="EMBL/GenBank/DDBJ databases">
        <authorList>
            <consortium name="Pathogen Informatics"/>
        </authorList>
    </citation>
    <scope>NUCLEOTIDE SEQUENCE [LARGE SCALE GENOMIC DNA]</scope>
    <source>
        <strain evidence="4 9">2789STDY5608835</strain>
        <strain evidence="3 10">2789STDY5608887</strain>
        <strain evidence="8">L1-83</strain>
    </source>
</reference>
<dbReference type="EMBL" id="CYXX01000024">
    <property type="protein sequence ID" value="CUN24068.1"/>
    <property type="molecule type" value="Genomic_DNA"/>
</dbReference>
<dbReference type="STRING" id="360807.ERS852392_02634"/>
<dbReference type="Proteomes" id="UP000283492">
    <property type="component" value="Unassembled WGS sequence"/>
</dbReference>
<dbReference type="InterPro" id="IPR036551">
    <property type="entry name" value="Flavin_trans-like"/>
</dbReference>
<name>A0A0M6WBX1_9FIRM</name>
<evidence type="ECO:0000313" key="3">
    <source>
        <dbReference type="EMBL" id="CUN24068.1"/>
    </source>
</evidence>
<evidence type="ECO:0000313" key="6">
    <source>
        <dbReference type="EMBL" id="RHA84057.1"/>
    </source>
</evidence>
<evidence type="ECO:0000313" key="9">
    <source>
        <dbReference type="Proteomes" id="UP000095395"/>
    </source>
</evidence>
<dbReference type="OrthoDB" id="9792688at2"/>
<evidence type="ECO:0000313" key="10">
    <source>
        <dbReference type="Proteomes" id="UP000095453"/>
    </source>
</evidence>
<protein>
    <submittedName>
        <fullName evidence="2">Dipicolinate synthase subunit B</fullName>
    </submittedName>
</protein>
<dbReference type="NCBIfam" id="TIGR02852">
    <property type="entry name" value="spore_dpaB"/>
    <property type="match status" value="1"/>
</dbReference>
<dbReference type="Pfam" id="PF02441">
    <property type="entry name" value="Flavoprotein"/>
    <property type="match status" value="1"/>
</dbReference>
<feature type="domain" description="Flavoprotein" evidence="1">
    <location>
        <begin position="7"/>
        <end position="168"/>
    </location>
</feature>
<evidence type="ECO:0000313" key="8">
    <source>
        <dbReference type="Proteomes" id="UP000049828"/>
    </source>
</evidence>
<dbReference type="PIRSF" id="PIRSF001390">
    <property type="entry name" value="Dipicolinate_synth_subunit_B"/>
    <property type="match status" value="1"/>
</dbReference>
<dbReference type="Proteomes" id="UP000285820">
    <property type="component" value="Unassembled WGS sequence"/>
</dbReference>
<dbReference type="RefSeq" id="WP_021923970.1">
    <property type="nucleotide sequence ID" value="NZ_CABJFX010000036.1"/>
</dbReference>
<evidence type="ECO:0000259" key="1">
    <source>
        <dbReference type="Pfam" id="PF02441"/>
    </source>
</evidence>
<dbReference type="Proteomes" id="UP000286271">
    <property type="component" value="Unassembled WGS sequence"/>
</dbReference>
<reference evidence="11 12" key="3">
    <citation type="submission" date="2018-08" db="EMBL/GenBank/DDBJ databases">
        <title>A genome reference for cultivated species of the human gut microbiota.</title>
        <authorList>
            <person name="Zou Y."/>
            <person name="Xue W."/>
            <person name="Luo G."/>
        </authorList>
    </citation>
    <scope>NUCLEOTIDE SEQUENCE [LARGE SCALE GENOMIC DNA]</scope>
    <source>
        <strain evidence="5 12">AF24-4</strain>
        <strain evidence="7 13">AM27-11</strain>
        <strain evidence="6 11">AM42-1AC</strain>
    </source>
</reference>
<evidence type="ECO:0000313" key="7">
    <source>
        <dbReference type="EMBL" id="RHE96120.1"/>
    </source>
</evidence>
<dbReference type="EMBL" id="CYYR01000020">
    <property type="protein sequence ID" value="CUO26378.1"/>
    <property type="molecule type" value="Genomic_DNA"/>
</dbReference>
<dbReference type="EMBL" id="QSFX01000036">
    <property type="protein sequence ID" value="RHA84057.1"/>
    <property type="molecule type" value="Genomic_DNA"/>
</dbReference>
<evidence type="ECO:0000313" key="4">
    <source>
        <dbReference type="EMBL" id="CUO26378.1"/>
    </source>
</evidence>
<dbReference type="Gene3D" id="3.40.50.1950">
    <property type="entry name" value="Flavin prenyltransferase-like"/>
    <property type="match status" value="1"/>
</dbReference>
<dbReference type="EMBL" id="QRUN01000067">
    <property type="protein sequence ID" value="RGR63301.1"/>
    <property type="molecule type" value="Genomic_DNA"/>
</dbReference>
<gene>
    <name evidence="2" type="primary">spoVFB</name>
    <name evidence="7" type="ORF">DW707_12430</name>
    <name evidence="6" type="ORF">DW914_15755</name>
    <name evidence="5" type="ORF">DWY29_17285</name>
    <name evidence="4" type="ORF">ERS852392_02634</name>
    <name evidence="3" type="ORF">ERS852444_02720</name>
    <name evidence="2" type="ORF">RIL183_12411</name>
</gene>
<evidence type="ECO:0000313" key="5">
    <source>
        <dbReference type="EMBL" id="RGR63301.1"/>
    </source>
</evidence>
<dbReference type="EMBL" id="CVRS01000002">
    <property type="protein sequence ID" value="CRL32090.1"/>
    <property type="molecule type" value="Genomic_DNA"/>
</dbReference>
<evidence type="ECO:0000313" key="13">
    <source>
        <dbReference type="Proteomes" id="UP000286271"/>
    </source>
</evidence>
<dbReference type="GO" id="GO:0003824">
    <property type="term" value="F:catalytic activity"/>
    <property type="evidence" value="ECO:0007669"/>
    <property type="project" value="InterPro"/>
</dbReference>
<dbReference type="AlphaFoldDB" id="A0A0M6WBX1"/>
<dbReference type="Proteomes" id="UP000095395">
    <property type="component" value="Unassembled WGS sequence"/>
</dbReference>
<reference evidence="2" key="1">
    <citation type="submission" date="2015-05" db="EMBL/GenBank/DDBJ databases">
        <authorList>
            <person name="Wang D.B."/>
            <person name="Wang M."/>
        </authorList>
    </citation>
    <scope>NUCLEOTIDE SEQUENCE [LARGE SCALE GENOMIC DNA]</scope>
    <source>
        <strain evidence="2">L1-83</strain>
    </source>
</reference>
<proteinExistence type="predicted"/>
<dbReference type="NCBIfam" id="NF006161">
    <property type="entry name" value="PRK08305.1"/>
    <property type="match status" value="1"/>
</dbReference>
<organism evidence="2 8">
    <name type="scientific">Roseburia inulinivorans</name>
    <dbReference type="NCBI Taxonomy" id="360807"/>
    <lineage>
        <taxon>Bacteria</taxon>
        <taxon>Bacillati</taxon>
        <taxon>Bacillota</taxon>
        <taxon>Clostridia</taxon>
        <taxon>Lachnospirales</taxon>
        <taxon>Lachnospiraceae</taxon>
        <taxon>Roseburia</taxon>
    </lineage>
</organism>